<dbReference type="InterPro" id="IPR002994">
    <property type="entry name" value="Surf1/Shy1"/>
</dbReference>
<dbReference type="CDD" id="cd06662">
    <property type="entry name" value="SURF1"/>
    <property type="match status" value="1"/>
</dbReference>
<evidence type="ECO:0000313" key="11">
    <source>
        <dbReference type="Proteomes" id="UP000561726"/>
    </source>
</evidence>
<organism evidence="8 10">
    <name type="scientific">Cryobacterium roopkundense</name>
    <dbReference type="NCBI Taxonomy" id="1001240"/>
    <lineage>
        <taxon>Bacteria</taxon>
        <taxon>Bacillati</taxon>
        <taxon>Actinomycetota</taxon>
        <taxon>Actinomycetes</taxon>
        <taxon>Micrococcales</taxon>
        <taxon>Microbacteriaceae</taxon>
        <taxon>Cryobacterium</taxon>
    </lineage>
</organism>
<evidence type="ECO:0000313" key="9">
    <source>
        <dbReference type="EMBL" id="MBB5641279.1"/>
    </source>
</evidence>
<comment type="subcellular location">
    <subcellularLocation>
        <location evidence="6">Cell membrane</location>
        <topology evidence="6">Multi-pass membrane protein</topology>
    </subcellularLocation>
    <subcellularLocation>
        <location evidence="1">Membrane</location>
    </subcellularLocation>
</comment>
<evidence type="ECO:0000256" key="3">
    <source>
        <dbReference type="ARBA" id="ARBA00022692"/>
    </source>
</evidence>
<evidence type="ECO:0000313" key="10">
    <source>
        <dbReference type="Proteomes" id="UP000029864"/>
    </source>
</evidence>
<keyword evidence="5 6" id="KW-0472">Membrane</keyword>
<dbReference type="eggNOG" id="COG3346">
    <property type="taxonomic scope" value="Bacteria"/>
</dbReference>
<feature type="region of interest" description="Disordered" evidence="7">
    <location>
        <begin position="244"/>
        <end position="281"/>
    </location>
</feature>
<evidence type="ECO:0000256" key="7">
    <source>
        <dbReference type="SAM" id="MobiDB-lite"/>
    </source>
</evidence>
<keyword evidence="4 6" id="KW-1133">Transmembrane helix</keyword>
<feature type="compositionally biased region" description="Basic and acidic residues" evidence="7">
    <location>
        <begin position="249"/>
        <end position="259"/>
    </location>
</feature>
<dbReference type="PANTHER" id="PTHR23427:SF2">
    <property type="entry name" value="SURFEIT LOCUS PROTEIN 1"/>
    <property type="match status" value="1"/>
</dbReference>
<keyword evidence="3 6" id="KW-0812">Transmembrane</keyword>
<dbReference type="EMBL" id="JPXF01000020">
    <property type="protein sequence ID" value="KGJ78584.1"/>
    <property type="molecule type" value="Genomic_DNA"/>
</dbReference>
<dbReference type="EMBL" id="JACHBQ010000001">
    <property type="protein sequence ID" value="MBB5641279.1"/>
    <property type="molecule type" value="Genomic_DNA"/>
</dbReference>
<evidence type="ECO:0000256" key="4">
    <source>
        <dbReference type="ARBA" id="ARBA00022989"/>
    </source>
</evidence>
<accession>A0A099JJP5</accession>
<name>A0A099JJP5_9MICO</name>
<evidence type="ECO:0000313" key="8">
    <source>
        <dbReference type="EMBL" id="KGJ78584.1"/>
    </source>
</evidence>
<dbReference type="PROSITE" id="PS50895">
    <property type="entry name" value="SURF1"/>
    <property type="match status" value="1"/>
</dbReference>
<dbReference type="AlphaFoldDB" id="A0A099JJP5"/>
<comment type="caution">
    <text evidence="8">The sequence shown here is derived from an EMBL/GenBank/DDBJ whole genome shotgun (WGS) entry which is preliminary data.</text>
</comment>
<dbReference type="RefSeq" id="WP_035835930.1">
    <property type="nucleotide sequence ID" value="NZ_JACHBQ010000001.1"/>
</dbReference>
<feature type="transmembrane region" description="Helical" evidence="6">
    <location>
        <begin position="218"/>
        <end position="237"/>
    </location>
</feature>
<gene>
    <name evidence="9" type="ORF">BJ997_001827</name>
    <name evidence="8" type="ORF">GY21_06570</name>
</gene>
<keyword evidence="10" id="KW-1185">Reference proteome</keyword>
<sequence length="281" mass="31118">MNGWKFAFTRRWAGYLALTMLFAAVCAGLGVWQLARRDEALSELSKIDANFDSSPIPIAEALPSLDAFAESQKWLPVTMTGTYLVEDELLVRNRPLNIRPGFEVLTPLRLADGTVFVVDRGWLPTGDRQDAPDVVPAPPTGQVTVVVRLKAGEPTLNNRTASGNQIATINLTDVAGRLDTPTYTGAYGLLDSENPAPLEDRPTAVVKPVRDEGPHLSYAFQWFVFGLLAFVGLGWALREEYRSVNAEDPAERERADERARRRAAKPRNDAEIEDELLDRQT</sequence>
<evidence type="ECO:0000256" key="2">
    <source>
        <dbReference type="ARBA" id="ARBA00007165"/>
    </source>
</evidence>
<dbReference type="Pfam" id="PF02104">
    <property type="entry name" value="SURF1"/>
    <property type="match status" value="1"/>
</dbReference>
<reference evidence="9 11" key="2">
    <citation type="submission" date="2020-08" db="EMBL/GenBank/DDBJ databases">
        <title>Sequencing the genomes of 1000 actinobacteria strains.</title>
        <authorList>
            <person name="Klenk H.-P."/>
        </authorList>
    </citation>
    <scope>NUCLEOTIDE SEQUENCE [LARGE SCALE GENOMIC DNA]</scope>
    <source>
        <strain evidence="9 11">DSM 21065</strain>
    </source>
</reference>
<evidence type="ECO:0000256" key="5">
    <source>
        <dbReference type="ARBA" id="ARBA00023136"/>
    </source>
</evidence>
<dbReference type="GO" id="GO:0005886">
    <property type="term" value="C:plasma membrane"/>
    <property type="evidence" value="ECO:0007669"/>
    <property type="project" value="UniProtKB-SubCell"/>
</dbReference>
<dbReference type="PANTHER" id="PTHR23427">
    <property type="entry name" value="SURFEIT LOCUS PROTEIN"/>
    <property type="match status" value="1"/>
</dbReference>
<evidence type="ECO:0000256" key="6">
    <source>
        <dbReference type="RuleBase" id="RU363076"/>
    </source>
</evidence>
<dbReference type="Proteomes" id="UP000029864">
    <property type="component" value="Unassembled WGS sequence"/>
</dbReference>
<feature type="transmembrane region" description="Helical" evidence="6">
    <location>
        <begin position="12"/>
        <end position="35"/>
    </location>
</feature>
<dbReference type="OrthoDB" id="9807214at2"/>
<keyword evidence="6" id="KW-1003">Cell membrane</keyword>
<dbReference type="Proteomes" id="UP000561726">
    <property type="component" value="Unassembled WGS sequence"/>
</dbReference>
<reference evidence="8 10" key="1">
    <citation type="submission" date="2014-08" db="EMBL/GenBank/DDBJ databases">
        <authorList>
            <person name="Sisinthy S."/>
        </authorList>
    </citation>
    <scope>NUCLEOTIDE SEQUENCE [LARGE SCALE GENOMIC DNA]</scope>
    <source>
        <strain evidence="8 10">RuG17</strain>
    </source>
</reference>
<dbReference type="STRING" id="1001240.GY21_06570"/>
<evidence type="ECO:0000256" key="1">
    <source>
        <dbReference type="ARBA" id="ARBA00004370"/>
    </source>
</evidence>
<comment type="similarity">
    <text evidence="2 6">Belongs to the SURF1 family.</text>
</comment>
<proteinExistence type="inferred from homology"/>
<feature type="compositionally biased region" description="Acidic residues" evidence="7">
    <location>
        <begin position="271"/>
        <end position="281"/>
    </location>
</feature>
<protein>
    <recommendedName>
        <fullName evidence="6">SURF1-like protein</fullName>
    </recommendedName>
</protein>
<dbReference type="InterPro" id="IPR045214">
    <property type="entry name" value="Surf1/Surf4"/>
</dbReference>